<evidence type="ECO:0000256" key="1">
    <source>
        <dbReference type="SAM" id="SignalP"/>
    </source>
</evidence>
<proteinExistence type="predicted"/>
<protein>
    <recommendedName>
        <fullName evidence="4">Auto-transporter adhesin head GIN domain-containing protein</fullName>
    </recommendedName>
</protein>
<feature type="signal peptide" evidence="1">
    <location>
        <begin position="1"/>
        <end position="17"/>
    </location>
</feature>
<dbReference type="OrthoDB" id="5944342at2"/>
<reference evidence="2 3" key="1">
    <citation type="submission" date="2019-08" db="EMBL/GenBank/DDBJ databases">
        <authorList>
            <person name="Karlyshev A.V."/>
        </authorList>
    </citation>
    <scope>NUCLEOTIDE SEQUENCE [LARGE SCALE GENOMIC DNA]</scope>
    <source>
        <strain evidence="2 3">Alg18-2.2</strain>
    </source>
</reference>
<evidence type="ECO:0000313" key="3">
    <source>
        <dbReference type="Proteomes" id="UP000321248"/>
    </source>
</evidence>
<dbReference type="AlphaFoldDB" id="A0A5C8KJG4"/>
<keyword evidence="1" id="KW-0732">Signal</keyword>
<keyword evidence="3" id="KW-1185">Reference proteome</keyword>
<feature type="chain" id="PRO_5023025340" description="Auto-transporter adhesin head GIN domain-containing protein" evidence="1">
    <location>
        <begin position="18"/>
        <end position="279"/>
    </location>
</feature>
<dbReference type="EMBL" id="VRTS01000012">
    <property type="protein sequence ID" value="TXK59639.1"/>
    <property type="molecule type" value="Genomic_DNA"/>
</dbReference>
<organism evidence="2 3">
    <name type="scientific">Alkalisalibacterium limincola</name>
    <dbReference type="NCBI Taxonomy" id="2699169"/>
    <lineage>
        <taxon>Bacteria</taxon>
        <taxon>Pseudomonadati</taxon>
        <taxon>Pseudomonadota</taxon>
        <taxon>Gammaproteobacteria</taxon>
        <taxon>Lysobacterales</taxon>
        <taxon>Lysobacteraceae</taxon>
        <taxon>Alkalisalibacterium</taxon>
    </lineage>
</organism>
<evidence type="ECO:0008006" key="4">
    <source>
        <dbReference type="Google" id="ProtNLM"/>
    </source>
</evidence>
<evidence type="ECO:0000313" key="2">
    <source>
        <dbReference type="EMBL" id="TXK59639.1"/>
    </source>
</evidence>
<name>A0A5C8KJG4_9GAMM</name>
<dbReference type="Proteomes" id="UP000321248">
    <property type="component" value="Unassembled WGS sequence"/>
</dbReference>
<dbReference type="RefSeq" id="WP_147892544.1">
    <property type="nucleotide sequence ID" value="NZ_VRTS01000012.1"/>
</dbReference>
<accession>A0A5C8KJG4</accession>
<sequence>MKALIPVLFLAPTLALAAMPCAHENRSELQLDLDDIRVLQVAIGPDKLRLVGAPDGDGRLSVRGCASSAERLAQLSLEPERAGDGVLKLVRETGGSSSVRFNLFGRGSGNYGYFEIEGRIPDTLAIDLAVGSGDAWIHNVQSLDATVGSGDLEARDVAGLFKARVGSGDIEARNVGRAEIGSIGSGDVELYGVAGDVSVGSIGSGDLDLRDVEGSVDIGSIGSGDAELQRIAGSVSVRTLGSGDVRAYDVGGDVSLSVKGSGDVRTRNVAGNVDVPRRR</sequence>
<dbReference type="Gene3D" id="2.160.20.120">
    <property type="match status" value="1"/>
</dbReference>
<comment type="caution">
    <text evidence="2">The sequence shown here is derived from an EMBL/GenBank/DDBJ whole genome shotgun (WGS) entry which is preliminary data.</text>
</comment>
<gene>
    <name evidence="2" type="ORF">FU658_13420</name>
</gene>